<dbReference type="KEGG" id="kfa:Q73A0000_13895"/>
<dbReference type="EMBL" id="CP040442">
    <property type="protein sequence ID" value="QOW11375.1"/>
    <property type="molecule type" value="Genomic_DNA"/>
</dbReference>
<dbReference type="RefSeq" id="WP_193811557.1">
    <property type="nucleotide sequence ID" value="NZ_CP040442.1"/>
</dbReference>
<protein>
    <submittedName>
        <fullName evidence="1">Uncharacterized protein</fullName>
    </submittedName>
</protein>
<sequence>MFKPDTYKLTYTLDEVKKTFAQYKLQTAEKELLPELIRIVINNGFNAITGAYYLLLIRNATSWKKCTLTGLRPTDTANYYYSDLPIKGVKSLCVVYYDSETDKILIRIAPQFYIQSKIERENLVKELIKNF</sequence>
<proteinExistence type="predicted"/>
<evidence type="ECO:0000313" key="2">
    <source>
        <dbReference type="Proteomes" id="UP000594195"/>
    </source>
</evidence>
<accession>A0A7M2YCJ8</accession>
<keyword evidence="2" id="KW-1185">Reference proteome</keyword>
<organism evidence="1 2">
    <name type="scientific">Kaistella flava</name>
    <name type="common">ex Peng et al. 2021</name>
    <dbReference type="NCBI Taxonomy" id="2038776"/>
    <lineage>
        <taxon>Bacteria</taxon>
        <taxon>Pseudomonadati</taxon>
        <taxon>Bacteroidota</taxon>
        <taxon>Flavobacteriia</taxon>
        <taxon>Flavobacteriales</taxon>
        <taxon>Weeksellaceae</taxon>
        <taxon>Chryseobacterium group</taxon>
        <taxon>Kaistella</taxon>
    </lineage>
</organism>
<gene>
    <name evidence="1" type="ORF">Q73A0000_13895</name>
</gene>
<name>A0A7M2YCJ8_9FLAO</name>
<dbReference type="Proteomes" id="UP000594195">
    <property type="component" value="Chromosome"/>
</dbReference>
<dbReference type="AlphaFoldDB" id="A0A7M2YCJ8"/>
<reference evidence="1 2" key="1">
    <citation type="submission" date="2019-05" db="EMBL/GenBank/DDBJ databases">
        <title>Chryseobacterium sp. isolated from King George Island, maritime Antarctica.</title>
        <authorList>
            <person name="Peng X."/>
        </authorList>
    </citation>
    <scope>NUCLEOTIDE SEQUENCE [LARGE SCALE GENOMIC DNA]</scope>
    <source>
        <strain evidence="1 2">7-3A</strain>
    </source>
</reference>
<evidence type="ECO:0000313" key="1">
    <source>
        <dbReference type="EMBL" id="QOW11375.1"/>
    </source>
</evidence>